<protein>
    <recommendedName>
        <fullName evidence="4">Enoyl-CoA hydratase/isomerase-like protein</fullName>
    </recommendedName>
</protein>
<dbReference type="Proteomes" id="UP000244523">
    <property type="component" value="Unassembled WGS sequence"/>
</dbReference>
<dbReference type="OrthoDB" id="9781757at2"/>
<dbReference type="SUPFAM" id="SSF52096">
    <property type="entry name" value="ClpP/crotonase"/>
    <property type="match status" value="1"/>
</dbReference>
<sequence>MPALACLEDKDDRLVVVNANTAQRNALMPEYYGGLQGALALAGREARTTSVILCGKGGFAQGRSLAHQMDVERDAMAAALASPEAAEGIDAFLSKRAPDFGKPRTRS</sequence>
<dbReference type="EMBL" id="QBUD01000001">
    <property type="protein sequence ID" value="PUB18994.1"/>
    <property type="molecule type" value="Genomic_DNA"/>
</dbReference>
<reference evidence="2 3" key="1">
    <citation type="submission" date="2018-04" db="EMBL/GenBank/DDBJ databases">
        <title>Genomic Encyclopedia of Archaeal and Bacterial Type Strains, Phase II (KMG-II): from individual species to whole genera.</title>
        <authorList>
            <person name="Goeker M."/>
        </authorList>
    </citation>
    <scope>NUCLEOTIDE SEQUENCE [LARGE SCALE GENOMIC DNA]</scope>
    <source>
        <strain evidence="2 3">DSM 29955</strain>
    </source>
</reference>
<keyword evidence="3" id="KW-1185">Reference proteome</keyword>
<accession>A0A2T6KR12</accession>
<evidence type="ECO:0000313" key="2">
    <source>
        <dbReference type="EMBL" id="PUB18994.1"/>
    </source>
</evidence>
<dbReference type="RefSeq" id="WP_108384683.1">
    <property type="nucleotide sequence ID" value="NZ_QBUD01000001.1"/>
</dbReference>
<dbReference type="AlphaFoldDB" id="A0A2T6KR12"/>
<organism evidence="2 3">
    <name type="scientific">Yoonia sediminilitoris</name>
    <dbReference type="NCBI Taxonomy" id="1286148"/>
    <lineage>
        <taxon>Bacteria</taxon>
        <taxon>Pseudomonadati</taxon>
        <taxon>Pseudomonadota</taxon>
        <taxon>Alphaproteobacteria</taxon>
        <taxon>Rhodobacterales</taxon>
        <taxon>Paracoccaceae</taxon>
        <taxon>Yoonia</taxon>
    </lineage>
</organism>
<evidence type="ECO:0000313" key="3">
    <source>
        <dbReference type="Proteomes" id="UP000244523"/>
    </source>
</evidence>
<gene>
    <name evidence="2" type="ORF">C8N45_101585</name>
</gene>
<evidence type="ECO:0008006" key="4">
    <source>
        <dbReference type="Google" id="ProtNLM"/>
    </source>
</evidence>
<comment type="similarity">
    <text evidence="1">Belongs to the enoyl-CoA hydratase/isomerase family.</text>
</comment>
<dbReference type="InterPro" id="IPR014748">
    <property type="entry name" value="Enoyl-CoA_hydra_C"/>
</dbReference>
<evidence type="ECO:0000256" key="1">
    <source>
        <dbReference type="ARBA" id="ARBA00005254"/>
    </source>
</evidence>
<dbReference type="InterPro" id="IPR029045">
    <property type="entry name" value="ClpP/crotonase-like_dom_sf"/>
</dbReference>
<dbReference type="Gene3D" id="1.10.12.10">
    <property type="entry name" value="Lyase 2-enoyl-coa Hydratase, Chain A, domain 2"/>
    <property type="match status" value="1"/>
</dbReference>
<name>A0A2T6KR12_9RHOB</name>
<comment type="caution">
    <text evidence="2">The sequence shown here is derived from an EMBL/GenBank/DDBJ whole genome shotgun (WGS) entry which is preliminary data.</text>
</comment>
<proteinExistence type="inferred from homology"/>